<accession>A0A016V4C0</accession>
<dbReference type="STRING" id="53326.A0A016V4C0"/>
<evidence type="ECO:0000313" key="9">
    <source>
        <dbReference type="EMBL" id="EYC21872.1"/>
    </source>
</evidence>
<evidence type="ECO:0000256" key="6">
    <source>
        <dbReference type="ARBA" id="ARBA00023054"/>
    </source>
</evidence>
<dbReference type="EMBL" id="JARK01001354">
    <property type="protein sequence ID" value="EYC21872.1"/>
    <property type="molecule type" value="Genomic_DNA"/>
</dbReference>
<dbReference type="PANTHER" id="PTHR31418:SF7">
    <property type="entry name" value="FATTY-ACID AND RETINOL-BINDING PROTEIN 1"/>
    <property type="match status" value="1"/>
</dbReference>
<gene>
    <name evidence="9" type="primary">Acey_s0018.g3577</name>
    <name evidence="9" type="ORF">Y032_0018g3577</name>
</gene>
<evidence type="ECO:0000256" key="3">
    <source>
        <dbReference type="ARBA" id="ARBA00017453"/>
    </source>
</evidence>
<keyword evidence="6" id="KW-0175">Coiled coil</keyword>
<keyword evidence="10" id="KW-1185">Reference proteome</keyword>
<keyword evidence="4" id="KW-0964">Secreted</keyword>
<evidence type="ECO:0000313" key="10">
    <source>
        <dbReference type="Proteomes" id="UP000024635"/>
    </source>
</evidence>
<evidence type="ECO:0000256" key="8">
    <source>
        <dbReference type="SAM" id="SignalP"/>
    </source>
</evidence>
<comment type="subcellular location">
    <subcellularLocation>
        <location evidence="1">Secreted</location>
    </subcellularLocation>
</comment>
<organism evidence="9 10">
    <name type="scientific">Ancylostoma ceylanicum</name>
    <dbReference type="NCBI Taxonomy" id="53326"/>
    <lineage>
        <taxon>Eukaryota</taxon>
        <taxon>Metazoa</taxon>
        <taxon>Ecdysozoa</taxon>
        <taxon>Nematoda</taxon>
        <taxon>Chromadorea</taxon>
        <taxon>Rhabditida</taxon>
        <taxon>Rhabditina</taxon>
        <taxon>Rhabditomorpha</taxon>
        <taxon>Strongyloidea</taxon>
        <taxon>Ancylostomatidae</taxon>
        <taxon>Ancylostomatinae</taxon>
        <taxon>Ancylostoma</taxon>
    </lineage>
</organism>
<dbReference type="GO" id="GO:0008289">
    <property type="term" value="F:lipid binding"/>
    <property type="evidence" value="ECO:0007669"/>
    <property type="project" value="UniProtKB-KW"/>
</dbReference>
<dbReference type="OrthoDB" id="5808308at2759"/>
<proteinExistence type="inferred from homology"/>
<dbReference type="GO" id="GO:0005576">
    <property type="term" value="C:extracellular region"/>
    <property type="evidence" value="ECO:0007669"/>
    <property type="project" value="UniProtKB-SubCell"/>
</dbReference>
<evidence type="ECO:0000256" key="5">
    <source>
        <dbReference type="ARBA" id="ARBA00022729"/>
    </source>
</evidence>
<evidence type="ECO:0000256" key="7">
    <source>
        <dbReference type="ARBA" id="ARBA00023121"/>
    </source>
</evidence>
<protein>
    <recommendedName>
        <fullName evidence="3">Fatty-acid and retinol-binding protein 1</fullName>
    </recommendedName>
</protein>
<dbReference type="Pfam" id="PF05823">
    <property type="entry name" value="Gp-FAR-1"/>
    <property type="match status" value="1"/>
</dbReference>
<sequence>MIRRVATFIIFLCLVCVVPSLESIPAEYREFFPKEIREFFIGLSDDDRAIIKDIAKNYAFYKDENESLTALKEKSPELGAKAEKLHAIVKGRIEALGDEAKAFAKEIIAGARRIHAQVVAGEKPSPAEIKEKLQNAISKYNALSDAAKEDLQNNCPHIASIFKNVKLKMIAESQATGN</sequence>
<keyword evidence="5 8" id="KW-0732">Signal</keyword>
<evidence type="ECO:0000256" key="2">
    <source>
        <dbReference type="ARBA" id="ARBA00006648"/>
    </source>
</evidence>
<keyword evidence="7" id="KW-0446">Lipid-binding</keyword>
<dbReference type="InterPro" id="IPR008632">
    <property type="entry name" value="Gp-FAR-1"/>
</dbReference>
<evidence type="ECO:0000256" key="4">
    <source>
        <dbReference type="ARBA" id="ARBA00022525"/>
    </source>
</evidence>
<feature type="chain" id="PRO_5010010285" description="Fatty-acid and retinol-binding protein 1" evidence="8">
    <location>
        <begin position="24"/>
        <end position="178"/>
    </location>
</feature>
<name>A0A016V4C0_9BILA</name>
<feature type="signal peptide" evidence="8">
    <location>
        <begin position="1"/>
        <end position="23"/>
    </location>
</feature>
<dbReference type="Gene3D" id="1.20.120.1100">
    <property type="match status" value="1"/>
</dbReference>
<dbReference type="AlphaFoldDB" id="A0A016V4C0"/>
<evidence type="ECO:0000256" key="1">
    <source>
        <dbReference type="ARBA" id="ARBA00004613"/>
    </source>
</evidence>
<dbReference type="PANTHER" id="PTHR31418">
    <property type="entry name" value="FATTY-ACID AND RETINOL-BINDING PROTEIN 1"/>
    <property type="match status" value="1"/>
</dbReference>
<reference evidence="10" key="1">
    <citation type="journal article" date="2015" name="Nat. Genet.">
        <title>The genome and transcriptome of the zoonotic hookworm Ancylostoma ceylanicum identify infection-specific gene families.</title>
        <authorList>
            <person name="Schwarz E.M."/>
            <person name="Hu Y."/>
            <person name="Antoshechkin I."/>
            <person name="Miller M.M."/>
            <person name="Sternberg P.W."/>
            <person name="Aroian R.V."/>
        </authorList>
    </citation>
    <scope>NUCLEOTIDE SEQUENCE</scope>
    <source>
        <strain evidence="10">HY135</strain>
    </source>
</reference>
<comment type="caution">
    <text evidence="9">The sequence shown here is derived from an EMBL/GenBank/DDBJ whole genome shotgun (WGS) entry which is preliminary data.</text>
</comment>
<comment type="similarity">
    <text evidence="2">Belongs to the fatty-acid and retinol-binding protein (FARBP) family.</text>
</comment>
<dbReference type="Proteomes" id="UP000024635">
    <property type="component" value="Unassembled WGS sequence"/>
</dbReference>